<accession>A0AA40LTF5</accession>
<feature type="compositionally biased region" description="Low complexity" evidence="1">
    <location>
        <begin position="64"/>
        <end position="76"/>
    </location>
</feature>
<evidence type="ECO:0000256" key="1">
    <source>
        <dbReference type="SAM" id="MobiDB-lite"/>
    </source>
</evidence>
<feature type="compositionally biased region" description="Polar residues" evidence="1">
    <location>
        <begin position="139"/>
        <end position="153"/>
    </location>
</feature>
<feature type="compositionally biased region" description="Low complexity" evidence="1">
    <location>
        <begin position="154"/>
        <end position="179"/>
    </location>
</feature>
<feature type="compositionally biased region" description="Polar residues" evidence="1">
    <location>
        <begin position="192"/>
        <end position="203"/>
    </location>
</feature>
<dbReference type="AlphaFoldDB" id="A0AA40LTF5"/>
<organism evidence="2 3">
    <name type="scientific">Cnephaeus nilssonii</name>
    <name type="common">Northern bat</name>
    <name type="synonym">Eptesicus nilssonii</name>
    <dbReference type="NCBI Taxonomy" id="3371016"/>
    <lineage>
        <taxon>Eukaryota</taxon>
        <taxon>Metazoa</taxon>
        <taxon>Chordata</taxon>
        <taxon>Craniata</taxon>
        <taxon>Vertebrata</taxon>
        <taxon>Euteleostomi</taxon>
        <taxon>Mammalia</taxon>
        <taxon>Eutheria</taxon>
        <taxon>Laurasiatheria</taxon>
        <taxon>Chiroptera</taxon>
        <taxon>Yangochiroptera</taxon>
        <taxon>Vespertilionidae</taxon>
        <taxon>Cnephaeus</taxon>
    </lineage>
</organism>
<dbReference type="EMBL" id="JAULJE010000005">
    <property type="protein sequence ID" value="KAK1342944.1"/>
    <property type="molecule type" value="Genomic_DNA"/>
</dbReference>
<keyword evidence="3" id="KW-1185">Reference proteome</keyword>
<feature type="region of interest" description="Disordered" evidence="1">
    <location>
        <begin position="1"/>
        <end position="276"/>
    </location>
</feature>
<evidence type="ECO:0000313" key="3">
    <source>
        <dbReference type="Proteomes" id="UP001177744"/>
    </source>
</evidence>
<sequence>MLSETSPADPGPKPGSHHPSSYGGGPPAATGANLSQSKRVSVPEEQVKSPPSPRADMLAGQLKDTMSSTDSSTDSSEQTLTVPLAPSKPASGNASRTTLGLSHSQSWAAGSTNGSKLPGKPQVQSFSKASRSRANSSNQPQASGQQHPQPSITSLGPSQPAQQSSGSGSGSVQHPSPSSSQPPPTVPSPNGTTIPVQPHNSPNRPGESPPKASKSNKHQKKAPAQLSPSGTTIPVPPHNSPNRPGESPPKASKSNKHQKKAPTQPPTSPLSARVAAPNQYPSARANCFDSNVFFAARPSLIAPYKIYMTRHVSIST</sequence>
<reference evidence="2" key="1">
    <citation type="submission" date="2023-06" db="EMBL/GenBank/DDBJ databases">
        <title>Reference genome for the Northern bat (Eptesicus nilssonii), a most northern bat species.</title>
        <authorList>
            <person name="Laine V.N."/>
            <person name="Pulliainen A.T."/>
            <person name="Lilley T.M."/>
        </authorList>
    </citation>
    <scope>NUCLEOTIDE SEQUENCE</scope>
    <source>
        <strain evidence="2">BLF_Eptnil</strain>
        <tissue evidence="2">Kidney</tissue>
    </source>
</reference>
<proteinExistence type="predicted"/>
<feature type="compositionally biased region" description="Low complexity" evidence="1">
    <location>
        <begin position="125"/>
        <end position="138"/>
    </location>
</feature>
<protein>
    <submittedName>
        <fullName evidence="2">Uncharacterized protein</fullName>
    </submittedName>
</protein>
<dbReference type="Proteomes" id="UP001177744">
    <property type="component" value="Unassembled WGS sequence"/>
</dbReference>
<gene>
    <name evidence="2" type="ORF">QTO34_015712</name>
</gene>
<name>A0AA40LTF5_CNENI</name>
<comment type="caution">
    <text evidence="2">The sequence shown here is derived from an EMBL/GenBank/DDBJ whole genome shotgun (WGS) entry which is preliminary data.</text>
</comment>
<feature type="compositionally biased region" description="Polar residues" evidence="1">
    <location>
        <begin position="90"/>
        <end position="115"/>
    </location>
</feature>
<evidence type="ECO:0000313" key="2">
    <source>
        <dbReference type="EMBL" id="KAK1342944.1"/>
    </source>
</evidence>
<feature type="compositionally biased region" description="Low complexity" evidence="1">
    <location>
        <begin position="17"/>
        <end position="32"/>
    </location>
</feature>